<dbReference type="InterPro" id="IPR020897">
    <property type="entry name" value="Synapsin_pre-ATP-grasp_dom"/>
</dbReference>
<feature type="region of interest" description="Disordered" evidence="5">
    <location>
        <begin position="403"/>
        <end position="438"/>
    </location>
</feature>
<evidence type="ECO:0000256" key="4">
    <source>
        <dbReference type="ARBA" id="ARBA00034103"/>
    </source>
</evidence>
<dbReference type="InterPro" id="IPR016185">
    <property type="entry name" value="PreATP-grasp_dom_sf"/>
</dbReference>
<dbReference type="InterPro" id="IPR020898">
    <property type="entry name" value="Synapsin_ATP-bd_dom"/>
</dbReference>
<evidence type="ECO:0000259" key="6">
    <source>
        <dbReference type="Pfam" id="PF02078"/>
    </source>
</evidence>
<gene>
    <name evidence="9" type="primary">LOC100204978</name>
</gene>
<organism evidence="8 9">
    <name type="scientific">Hydra vulgaris</name>
    <name type="common">Hydra</name>
    <name type="synonym">Hydra attenuata</name>
    <dbReference type="NCBI Taxonomy" id="6087"/>
    <lineage>
        <taxon>Eukaryota</taxon>
        <taxon>Metazoa</taxon>
        <taxon>Cnidaria</taxon>
        <taxon>Hydrozoa</taxon>
        <taxon>Hydroidolina</taxon>
        <taxon>Anthoathecata</taxon>
        <taxon>Aplanulata</taxon>
        <taxon>Hydridae</taxon>
        <taxon>Hydra</taxon>
    </lineage>
</organism>
<evidence type="ECO:0000256" key="2">
    <source>
        <dbReference type="ARBA" id="ARBA00022553"/>
    </source>
</evidence>
<keyword evidence="2" id="KW-0597">Phosphoprotein</keyword>
<keyword evidence="3" id="KW-0770">Synapse</keyword>
<name>A0ABM4D4D0_HYDVU</name>
<dbReference type="PRINTS" id="PR01368">
    <property type="entry name" value="SYNAPSIN"/>
</dbReference>
<sequence>MSGVASRLKQTLFGTYRTLSVDSDTSNESKLNKEKSSILDSLITKFSHNHDHVVRPLCPDQNANNRDHKILLIIDSPENEWGKIFRGKRLHEGEIEIKIEQATFSELQILSSTERGANVIMKVVKNGQLVVRMFRPDFVLIREYITGPDKKNNHKDFLLGLMHGLVPAVNSLFSAYNFLDKPAVYAELLRIQQSLGCDIFPLIKQTYYQSFNEMLIPPPLPVVVKIGSVNSGYGKVCVASARGFQDVTSIVAMTNNYATSELFLDGKFDIRILKLGQRYKVFKRKSLTDSWKTNTGSSSIEEIALTERYKKWADECSTLFGGLDIICVEAIHTVDDKEFIVEVNDIPKSISPDKLEDDMKCIANVVIKRMETHFKPAIGAVKKNLTNKPLNANVNMADYAKSTLSPFNTTSPNQSPHHTEKIPRPGSAPPLELSGSGFASPLLDRKNIINDNFKLTRNRKSSIVELISGTDKS</sequence>
<evidence type="ECO:0000313" key="8">
    <source>
        <dbReference type="Proteomes" id="UP001652625"/>
    </source>
</evidence>
<dbReference type="GeneID" id="100204978"/>
<accession>A0ABM4D4D0</accession>
<proteinExistence type="inferred from homology"/>
<evidence type="ECO:0000256" key="1">
    <source>
        <dbReference type="ARBA" id="ARBA00008243"/>
    </source>
</evidence>
<dbReference type="PANTHER" id="PTHR10841">
    <property type="entry name" value="SYNAPSIN"/>
    <property type="match status" value="1"/>
</dbReference>
<evidence type="ECO:0000313" key="9">
    <source>
        <dbReference type="RefSeq" id="XP_065669147.1"/>
    </source>
</evidence>
<evidence type="ECO:0000259" key="7">
    <source>
        <dbReference type="Pfam" id="PF02750"/>
    </source>
</evidence>
<dbReference type="SUPFAM" id="SSF56059">
    <property type="entry name" value="Glutathione synthetase ATP-binding domain-like"/>
    <property type="match status" value="1"/>
</dbReference>
<dbReference type="SUPFAM" id="SSF52440">
    <property type="entry name" value="PreATP-grasp domain"/>
    <property type="match status" value="1"/>
</dbReference>
<comment type="subcellular location">
    <subcellularLocation>
        <location evidence="4">Synapse</location>
    </subcellularLocation>
</comment>
<reference evidence="9" key="1">
    <citation type="submission" date="2025-08" db="UniProtKB">
        <authorList>
            <consortium name="RefSeq"/>
        </authorList>
    </citation>
    <scope>IDENTIFICATION</scope>
</reference>
<feature type="domain" description="Synapsin ATP-binding" evidence="7">
    <location>
        <begin position="170"/>
        <end position="371"/>
    </location>
</feature>
<feature type="compositionally biased region" description="Polar residues" evidence="5">
    <location>
        <begin position="403"/>
        <end position="416"/>
    </location>
</feature>
<dbReference type="InterPro" id="IPR001359">
    <property type="entry name" value="Synapsin"/>
</dbReference>
<dbReference type="Proteomes" id="UP001652625">
    <property type="component" value="Chromosome 12"/>
</dbReference>
<evidence type="ECO:0000256" key="3">
    <source>
        <dbReference type="ARBA" id="ARBA00023018"/>
    </source>
</evidence>
<dbReference type="Pfam" id="PF02078">
    <property type="entry name" value="Synapsin"/>
    <property type="match status" value="1"/>
</dbReference>
<keyword evidence="8" id="KW-1185">Reference proteome</keyword>
<dbReference type="PANTHER" id="PTHR10841:SF17">
    <property type="entry name" value="SYNAPSIN"/>
    <property type="match status" value="1"/>
</dbReference>
<protein>
    <submittedName>
        <fullName evidence="9">Synapsin-2 isoform X2</fullName>
    </submittedName>
</protein>
<dbReference type="RefSeq" id="XP_065669147.1">
    <property type="nucleotide sequence ID" value="XM_065813075.1"/>
</dbReference>
<evidence type="ECO:0000256" key="5">
    <source>
        <dbReference type="SAM" id="MobiDB-lite"/>
    </source>
</evidence>
<dbReference type="InterPro" id="IPR013815">
    <property type="entry name" value="ATP_grasp_subdomain_1"/>
</dbReference>
<dbReference type="Gene3D" id="3.30.470.20">
    <property type="entry name" value="ATP-grasp fold, B domain"/>
    <property type="match status" value="1"/>
</dbReference>
<feature type="domain" description="Synapsin pre-ATP-grasp" evidence="6">
    <location>
        <begin position="66"/>
        <end position="168"/>
    </location>
</feature>
<dbReference type="Pfam" id="PF02750">
    <property type="entry name" value="Synapsin_C"/>
    <property type="match status" value="1"/>
</dbReference>
<dbReference type="Gene3D" id="3.40.50.20">
    <property type="match status" value="1"/>
</dbReference>
<dbReference type="Gene3D" id="3.30.1490.20">
    <property type="entry name" value="ATP-grasp fold, A domain"/>
    <property type="match status" value="1"/>
</dbReference>
<comment type="similarity">
    <text evidence="1">Belongs to the synapsin family.</text>
</comment>